<feature type="transmembrane region" description="Helical" evidence="6">
    <location>
        <begin position="260"/>
        <end position="279"/>
    </location>
</feature>
<evidence type="ECO:0000256" key="1">
    <source>
        <dbReference type="ARBA" id="ARBA00004651"/>
    </source>
</evidence>
<reference evidence="8 9" key="1">
    <citation type="submission" date="2024-03" db="EMBL/GenBank/DDBJ databases">
        <title>Human intestinal bacterial collection.</title>
        <authorList>
            <person name="Pauvert C."/>
            <person name="Hitch T.C.A."/>
            <person name="Clavel T."/>
        </authorList>
    </citation>
    <scope>NUCLEOTIDE SEQUENCE [LARGE SCALE GENOMIC DNA]</scope>
    <source>
        <strain evidence="8 9">CLA-AP-H34</strain>
    </source>
</reference>
<evidence type="ECO:0000259" key="7">
    <source>
        <dbReference type="Pfam" id="PF03553"/>
    </source>
</evidence>
<dbReference type="InterPro" id="IPR018461">
    <property type="entry name" value="Na/H_Antiport_NhaC-like_C"/>
</dbReference>
<comment type="subcellular location">
    <subcellularLocation>
        <location evidence="1">Cell membrane</location>
        <topology evidence="1">Multi-pass membrane protein</topology>
    </subcellularLocation>
</comment>
<feature type="transmembrane region" description="Helical" evidence="6">
    <location>
        <begin position="195"/>
        <end position="212"/>
    </location>
</feature>
<feature type="transmembrane region" description="Helical" evidence="6">
    <location>
        <begin position="395"/>
        <end position="417"/>
    </location>
</feature>
<keyword evidence="4 6" id="KW-1133">Transmembrane helix</keyword>
<evidence type="ECO:0000256" key="5">
    <source>
        <dbReference type="ARBA" id="ARBA00023136"/>
    </source>
</evidence>
<evidence type="ECO:0000256" key="3">
    <source>
        <dbReference type="ARBA" id="ARBA00022692"/>
    </source>
</evidence>
<dbReference type="Pfam" id="PF03553">
    <property type="entry name" value="Na_H_antiporter"/>
    <property type="match status" value="1"/>
</dbReference>
<name>A0ABV1EU21_9FIRM</name>
<organism evidence="8 9">
    <name type="scientific">Flavonifractor hominis</name>
    <dbReference type="NCBI Taxonomy" id="3133178"/>
    <lineage>
        <taxon>Bacteria</taxon>
        <taxon>Bacillati</taxon>
        <taxon>Bacillota</taxon>
        <taxon>Clostridia</taxon>
        <taxon>Eubacteriales</taxon>
        <taxon>Oscillospiraceae</taxon>
        <taxon>Flavonifractor</taxon>
    </lineage>
</organism>
<proteinExistence type="predicted"/>
<feature type="transmembrane region" description="Helical" evidence="6">
    <location>
        <begin position="362"/>
        <end position="383"/>
    </location>
</feature>
<keyword evidence="5 6" id="KW-0472">Membrane</keyword>
<gene>
    <name evidence="8" type="ORF">WMO45_13210</name>
</gene>
<dbReference type="PANTHER" id="PTHR43478:SF1">
    <property type="entry name" value="NA+_H+ ANTIPORTER NHAC-LIKE C-TERMINAL DOMAIN-CONTAINING PROTEIN"/>
    <property type="match status" value="1"/>
</dbReference>
<keyword evidence="3 6" id="KW-0812">Transmembrane</keyword>
<sequence length="472" mass="50069">MEYGFLSILPPLLTIVLAILTKNVFIALFIGVFFGFCVIDSFQIIAALNATLNGFVSTLESHSNTIVIASILMIGALIYIIERSGGIEGFVELMVRKKGLIKSKRAANLFTWLVGVLVFTSGSLSCLVVGSVTRPVNDAMKVSHEKSAFLVHTTSTPVCVLLPLSGWGASMIGYLTSGGVEESQAATLLVQSIPLNFYCMLAVLGTLVLCLLGKDFGPMKAAELRADTTGQLDAPSATRMEEVQDDKSYLDTERPLARNMIIPIVVLILGVLTVLTVTGSGNPLDGDGMNALLWGVFLALVAAGILCVSQKIYSVTQYIEVAFKGASGMLSIAMILVFGFTMGTVVSQLGTGLYLCSIFERFLSPALLPVLVFLMACLISFATGTSMGTMAITSVICLPMAIQLGVSIPLVAGAVWAGSIFGDHCSPISDTTIMTCSTTGCNIIDHVKTQSPYCLAFAGLSILFYLVFGFVM</sequence>
<evidence type="ECO:0000313" key="9">
    <source>
        <dbReference type="Proteomes" id="UP001440599"/>
    </source>
</evidence>
<feature type="transmembrane region" description="Helical" evidence="6">
    <location>
        <begin position="64"/>
        <end position="81"/>
    </location>
</feature>
<protein>
    <submittedName>
        <fullName evidence="8">Na+/H+ antiporter NhaC family protein</fullName>
    </submittedName>
</protein>
<dbReference type="RefSeq" id="WP_349141352.1">
    <property type="nucleotide sequence ID" value="NZ_JBBMFT010000015.1"/>
</dbReference>
<feature type="transmembrane region" description="Helical" evidence="6">
    <location>
        <begin position="28"/>
        <end position="52"/>
    </location>
</feature>
<feature type="transmembrane region" description="Helical" evidence="6">
    <location>
        <begin position="291"/>
        <end position="309"/>
    </location>
</feature>
<dbReference type="Proteomes" id="UP001440599">
    <property type="component" value="Unassembled WGS sequence"/>
</dbReference>
<evidence type="ECO:0000256" key="6">
    <source>
        <dbReference type="SAM" id="Phobius"/>
    </source>
</evidence>
<keyword evidence="9" id="KW-1185">Reference proteome</keyword>
<evidence type="ECO:0000256" key="2">
    <source>
        <dbReference type="ARBA" id="ARBA00022475"/>
    </source>
</evidence>
<dbReference type="EMBL" id="JBBMFT010000015">
    <property type="protein sequence ID" value="MEQ2457480.1"/>
    <property type="molecule type" value="Genomic_DNA"/>
</dbReference>
<comment type="caution">
    <text evidence="8">The sequence shown here is derived from an EMBL/GenBank/DDBJ whole genome shotgun (WGS) entry which is preliminary data.</text>
</comment>
<accession>A0ABV1EU21</accession>
<evidence type="ECO:0000313" key="8">
    <source>
        <dbReference type="EMBL" id="MEQ2457480.1"/>
    </source>
</evidence>
<feature type="transmembrane region" description="Helical" evidence="6">
    <location>
        <begin position="321"/>
        <end position="342"/>
    </location>
</feature>
<feature type="transmembrane region" description="Helical" evidence="6">
    <location>
        <begin position="109"/>
        <end position="129"/>
    </location>
</feature>
<dbReference type="PANTHER" id="PTHR43478">
    <property type="entry name" value="NA+/H+ ANTIPORTER-RELATED"/>
    <property type="match status" value="1"/>
</dbReference>
<feature type="transmembrane region" description="Helical" evidence="6">
    <location>
        <begin position="450"/>
        <end position="471"/>
    </location>
</feature>
<evidence type="ECO:0000256" key="4">
    <source>
        <dbReference type="ARBA" id="ARBA00022989"/>
    </source>
</evidence>
<feature type="domain" description="Na+/H+ antiporter NhaC-like C-terminal" evidence="7">
    <location>
        <begin position="158"/>
        <end position="470"/>
    </location>
</feature>
<keyword evidence="2" id="KW-1003">Cell membrane</keyword>